<sequence length="145" mass="15631">MDQDSQTPRITLEEFNRLLEESAPFQKIYGFVTEEIGFGRSRARMPASKDHVRPGGTVSGPSQMALADFAVYAAVLGAIGNVPLAVTTSLSINFLNKPLPGDIWADCRLIKLGKRLAVGEVFLTSGGQEAPISHVTATYSIPPRD</sequence>
<comment type="caution">
    <text evidence="2">The sequence shown here is derived from an EMBL/GenBank/DDBJ whole genome shotgun (WGS) entry which is preliminary data.</text>
</comment>
<dbReference type="GO" id="GO:0005829">
    <property type="term" value="C:cytosol"/>
    <property type="evidence" value="ECO:0007669"/>
    <property type="project" value="TreeGrafter"/>
</dbReference>
<accession>A0A967EWJ0</accession>
<evidence type="ECO:0000313" key="3">
    <source>
        <dbReference type="Proteomes" id="UP000761264"/>
    </source>
</evidence>
<dbReference type="EMBL" id="JAAQPH010000001">
    <property type="protein sequence ID" value="NIA67068.1"/>
    <property type="molecule type" value="Genomic_DNA"/>
</dbReference>
<dbReference type="AlphaFoldDB" id="A0A967EWJ0"/>
<feature type="domain" description="Thioesterase" evidence="1">
    <location>
        <begin position="55"/>
        <end position="129"/>
    </location>
</feature>
<name>A0A967EWJ0_9PROT</name>
<proteinExistence type="predicted"/>
<keyword evidence="3" id="KW-1185">Reference proteome</keyword>
<dbReference type="InterPro" id="IPR029069">
    <property type="entry name" value="HotDog_dom_sf"/>
</dbReference>
<dbReference type="Pfam" id="PF03061">
    <property type="entry name" value="4HBT"/>
    <property type="match status" value="1"/>
</dbReference>
<protein>
    <submittedName>
        <fullName evidence="2">PaaI family thioesterase</fullName>
    </submittedName>
</protein>
<dbReference type="PANTHER" id="PTHR43240:SF10">
    <property type="entry name" value="BLL4964 PROTEIN"/>
    <property type="match status" value="1"/>
</dbReference>
<dbReference type="RefSeq" id="WP_167220357.1">
    <property type="nucleotide sequence ID" value="NZ_JAAQPH010000001.1"/>
</dbReference>
<dbReference type="PANTHER" id="PTHR43240">
    <property type="entry name" value="1,4-DIHYDROXY-2-NAPHTHOYL-COA THIOESTERASE 1"/>
    <property type="match status" value="1"/>
</dbReference>
<dbReference type="GO" id="GO:0061522">
    <property type="term" value="F:1,4-dihydroxy-2-naphthoyl-CoA thioesterase activity"/>
    <property type="evidence" value="ECO:0007669"/>
    <property type="project" value="TreeGrafter"/>
</dbReference>
<dbReference type="SUPFAM" id="SSF54637">
    <property type="entry name" value="Thioesterase/thiol ester dehydrase-isomerase"/>
    <property type="match status" value="1"/>
</dbReference>
<organism evidence="2 3">
    <name type="scientific">Pelagibius litoralis</name>
    <dbReference type="NCBI Taxonomy" id="374515"/>
    <lineage>
        <taxon>Bacteria</taxon>
        <taxon>Pseudomonadati</taxon>
        <taxon>Pseudomonadota</taxon>
        <taxon>Alphaproteobacteria</taxon>
        <taxon>Rhodospirillales</taxon>
        <taxon>Rhodovibrionaceae</taxon>
        <taxon>Pelagibius</taxon>
    </lineage>
</organism>
<evidence type="ECO:0000313" key="2">
    <source>
        <dbReference type="EMBL" id="NIA67068.1"/>
    </source>
</evidence>
<dbReference type="InterPro" id="IPR006683">
    <property type="entry name" value="Thioestr_dom"/>
</dbReference>
<gene>
    <name evidence="2" type="ORF">HBA54_00510</name>
</gene>
<evidence type="ECO:0000259" key="1">
    <source>
        <dbReference type="Pfam" id="PF03061"/>
    </source>
</evidence>
<reference evidence="2" key="1">
    <citation type="submission" date="2020-03" db="EMBL/GenBank/DDBJ databases">
        <title>Genome of Pelagibius litoralis DSM 21314T.</title>
        <authorList>
            <person name="Wang G."/>
        </authorList>
    </citation>
    <scope>NUCLEOTIDE SEQUENCE</scope>
    <source>
        <strain evidence="2">DSM 21314</strain>
    </source>
</reference>
<dbReference type="Proteomes" id="UP000761264">
    <property type="component" value="Unassembled WGS sequence"/>
</dbReference>
<dbReference type="Gene3D" id="3.10.129.10">
    <property type="entry name" value="Hotdog Thioesterase"/>
    <property type="match status" value="1"/>
</dbReference>
<dbReference type="CDD" id="cd03443">
    <property type="entry name" value="PaaI_thioesterase"/>
    <property type="match status" value="1"/>
</dbReference>